<dbReference type="EMBL" id="CP030840">
    <property type="protein sequence ID" value="AXC12748.1"/>
    <property type="molecule type" value="Genomic_DNA"/>
</dbReference>
<dbReference type="RefSeq" id="WP_114207880.1">
    <property type="nucleotide sequence ID" value="NZ_CP030840.1"/>
</dbReference>
<protein>
    <submittedName>
        <fullName evidence="1">Uncharacterized protein</fullName>
    </submittedName>
</protein>
<organism evidence="1 2">
    <name type="scientific">Acidisarcina polymorpha</name>
    <dbReference type="NCBI Taxonomy" id="2211140"/>
    <lineage>
        <taxon>Bacteria</taxon>
        <taxon>Pseudomonadati</taxon>
        <taxon>Acidobacteriota</taxon>
        <taxon>Terriglobia</taxon>
        <taxon>Terriglobales</taxon>
        <taxon>Acidobacteriaceae</taxon>
        <taxon>Acidisarcina</taxon>
    </lineage>
</organism>
<accession>A0A2Z5G0T8</accession>
<evidence type="ECO:0000313" key="2">
    <source>
        <dbReference type="Proteomes" id="UP000253606"/>
    </source>
</evidence>
<dbReference type="KEGG" id="abas:ACPOL_3463"/>
<gene>
    <name evidence="1" type="ORF">ACPOL_3463</name>
</gene>
<dbReference type="AlphaFoldDB" id="A0A2Z5G0T8"/>
<keyword evidence="2" id="KW-1185">Reference proteome</keyword>
<dbReference type="Proteomes" id="UP000253606">
    <property type="component" value="Chromosome"/>
</dbReference>
<name>A0A2Z5G0T8_9BACT</name>
<evidence type="ECO:0000313" key="1">
    <source>
        <dbReference type="EMBL" id="AXC12748.1"/>
    </source>
</evidence>
<proteinExistence type="predicted"/>
<reference evidence="1 2" key="1">
    <citation type="journal article" date="2018" name="Front. Microbiol.">
        <title>Hydrolytic Capabilities as a Key to Environmental Success: Chitinolytic and Cellulolytic Acidobacteria From Acidic Sub-arctic Soils and Boreal Peatlands.</title>
        <authorList>
            <person name="Belova S.E."/>
            <person name="Ravin N.V."/>
            <person name="Pankratov T.A."/>
            <person name="Rakitin A.L."/>
            <person name="Ivanova A.A."/>
            <person name="Beletsky A.V."/>
            <person name="Mardanov A.V."/>
            <person name="Sinninghe Damste J.S."/>
            <person name="Dedysh S.N."/>
        </authorList>
    </citation>
    <scope>NUCLEOTIDE SEQUENCE [LARGE SCALE GENOMIC DNA]</scope>
    <source>
        <strain evidence="1 2">SBC82</strain>
    </source>
</reference>
<sequence length="70" mass="7631">MSKDVMQSPKGCEFPAIQLRKYRKTLAQLASALPSAQVAPIMTAILSIENLRLHHETIDGCGCWYAKAGA</sequence>